<evidence type="ECO:0000256" key="1">
    <source>
        <dbReference type="ARBA" id="ARBA00010052"/>
    </source>
</evidence>
<protein>
    <recommendedName>
        <fullName evidence="9">DNA/RNA non-specific endonuclease domain-containing protein</fullName>
    </recommendedName>
</protein>
<dbReference type="PANTHER" id="PTHR13966">
    <property type="entry name" value="ENDONUCLEASE RELATED"/>
    <property type="match status" value="1"/>
</dbReference>
<dbReference type="InterPro" id="IPR044929">
    <property type="entry name" value="DNA/RNA_non-sp_Endonuclease_sf"/>
</dbReference>
<evidence type="ECO:0000256" key="3">
    <source>
        <dbReference type="PIRSR" id="PIRSR640255-2"/>
    </source>
</evidence>
<evidence type="ECO:0000313" key="8">
    <source>
        <dbReference type="Proteomes" id="UP000275408"/>
    </source>
</evidence>
<dbReference type="InterPro" id="IPR040255">
    <property type="entry name" value="Non-specific_endonuclease"/>
</dbReference>
<dbReference type="OMA" id="KYDQDAM"/>
<evidence type="ECO:0000256" key="2">
    <source>
        <dbReference type="PIRSR" id="PIRSR640255-1"/>
    </source>
</evidence>
<evidence type="ECO:0000256" key="4">
    <source>
        <dbReference type="SAM" id="Coils"/>
    </source>
</evidence>
<feature type="domain" description="ENPP1-3/EXOG-like endonuclease/phosphodiesterase" evidence="5">
    <location>
        <begin position="113"/>
        <end position="319"/>
    </location>
</feature>
<keyword evidence="4" id="KW-0175">Coiled coil</keyword>
<dbReference type="GO" id="GO:0003676">
    <property type="term" value="F:nucleic acid binding"/>
    <property type="evidence" value="ECO:0007669"/>
    <property type="project" value="InterPro"/>
</dbReference>
<comment type="caution">
    <text evidence="7">The sequence shown here is derived from an EMBL/GenBank/DDBJ whole genome shotgun (WGS) entry which is preliminary data.</text>
</comment>
<organism evidence="7 8">
    <name type="scientific">Pocillopora damicornis</name>
    <name type="common">Cauliflower coral</name>
    <name type="synonym">Millepora damicornis</name>
    <dbReference type="NCBI Taxonomy" id="46731"/>
    <lineage>
        <taxon>Eukaryota</taxon>
        <taxon>Metazoa</taxon>
        <taxon>Cnidaria</taxon>
        <taxon>Anthozoa</taxon>
        <taxon>Hexacorallia</taxon>
        <taxon>Scleractinia</taxon>
        <taxon>Astrocoeniina</taxon>
        <taxon>Pocilloporidae</taxon>
        <taxon>Pocillopora</taxon>
    </lineage>
</organism>
<dbReference type="SMART" id="SM00477">
    <property type="entry name" value="NUC"/>
    <property type="match status" value="1"/>
</dbReference>
<feature type="domain" description="DNA/RNA non-specific endonuclease/pyrophosphatase/phosphodiesterase" evidence="6">
    <location>
        <begin position="112"/>
        <end position="316"/>
    </location>
</feature>
<gene>
    <name evidence="7" type="ORF">pdam_00002340</name>
</gene>
<dbReference type="InterPro" id="IPR001604">
    <property type="entry name" value="Endo_G_ENPP1-like_dom"/>
</dbReference>
<dbReference type="Gene3D" id="3.40.570.10">
    <property type="entry name" value="Extracellular Endonuclease, subunit A"/>
    <property type="match status" value="1"/>
</dbReference>
<dbReference type="PANTHER" id="PTHR13966:SF19">
    <property type="entry name" value="NUCLEASE EXOG, MITOCHONDRIAL"/>
    <property type="match status" value="1"/>
</dbReference>
<dbReference type="GO" id="GO:0004521">
    <property type="term" value="F:RNA endonuclease activity"/>
    <property type="evidence" value="ECO:0007669"/>
    <property type="project" value="TreeGrafter"/>
</dbReference>
<dbReference type="CDD" id="cd00091">
    <property type="entry name" value="NUC"/>
    <property type="match status" value="1"/>
</dbReference>
<reference evidence="7 8" key="1">
    <citation type="journal article" date="2018" name="Sci. Rep.">
        <title>Comparative analysis of the Pocillopora damicornis genome highlights role of immune system in coral evolution.</title>
        <authorList>
            <person name="Cunning R."/>
            <person name="Bay R.A."/>
            <person name="Gillette P."/>
            <person name="Baker A.C."/>
            <person name="Traylor-Knowles N."/>
        </authorList>
    </citation>
    <scope>NUCLEOTIDE SEQUENCE [LARGE SCALE GENOMIC DNA]</scope>
    <source>
        <strain evidence="7">RSMAS</strain>
        <tissue evidence="7">Whole animal</tissue>
    </source>
</reference>
<name>A0A3M6USV8_POCDA</name>
<feature type="active site" description="Proton acceptor" evidence="2">
    <location>
        <position position="176"/>
    </location>
</feature>
<sequence length="411" mass="47284">MASWMTKLRLQFKGIGNVVTGVIIGAGLVKIYYETSDTADGNTTTKKEIEDIIARHDNLKRGHHLRTVSLRGASNKGLEVYQVDSSRYEVFDTGDEKMFKYGLPRRSSDYLQYKNHVLCYDQVKKTPRWVLEHLTREKVKGEANRIYSVFKPDPNIPAIFQSNNDDYWDSGWSRGHMAPASDNKYDQDAMNATFLLSNIVPQNLDNNANYWYRLEAYCRGLTKRYSDVYIVSGPLYLPKEQDGKKMMQYEVIGANNVAVPTHLYKVILAEDGNKQSALGAFVIPNEPVDFDKKLPEFQVSLDVLAQYSGLIFFPDFEAEEATDLCLTDGCKMMSKERMDMIAFGHRLRNAPSLELLEKVWRELKETKLTPDAYTIDVYESRKRELEQQESESEIAIIKIEELKENEVERKT</sequence>
<evidence type="ECO:0000259" key="5">
    <source>
        <dbReference type="SMART" id="SM00477"/>
    </source>
</evidence>
<dbReference type="GO" id="GO:0046872">
    <property type="term" value="F:metal ion binding"/>
    <property type="evidence" value="ECO:0007669"/>
    <property type="project" value="UniProtKB-KW"/>
</dbReference>
<evidence type="ECO:0008006" key="9">
    <source>
        <dbReference type="Google" id="ProtNLM"/>
    </source>
</evidence>
<keyword evidence="8" id="KW-1185">Reference proteome</keyword>
<dbReference type="OrthoDB" id="5418055at2759"/>
<dbReference type="EMBL" id="RCHS01000826">
    <property type="protein sequence ID" value="RMX56664.1"/>
    <property type="molecule type" value="Genomic_DNA"/>
</dbReference>
<dbReference type="GO" id="GO:0005743">
    <property type="term" value="C:mitochondrial inner membrane"/>
    <property type="evidence" value="ECO:0007669"/>
    <property type="project" value="TreeGrafter"/>
</dbReference>
<dbReference type="GO" id="GO:0005634">
    <property type="term" value="C:nucleus"/>
    <property type="evidence" value="ECO:0007669"/>
    <property type="project" value="TreeGrafter"/>
</dbReference>
<dbReference type="InterPro" id="IPR044925">
    <property type="entry name" value="His-Me_finger_sf"/>
</dbReference>
<keyword evidence="3" id="KW-0479">Metal-binding</keyword>
<dbReference type="Pfam" id="PF01223">
    <property type="entry name" value="Endonuclease_NS"/>
    <property type="match status" value="1"/>
</dbReference>
<dbReference type="GO" id="GO:0006309">
    <property type="term" value="P:apoptotic DNA fragmentation"/>
    <property type="evidence" value="ECO:0007669"/>
    <property type="project" value="TreeGrafter"/>
</dbReference>
<dbReference type="Proteomes" id="UP000275408">
    <property type="component" value="Unassembled WGS sequence"/>
</dbReference>
<dbReference type="AlphaFoldDB" id="A0A3M6USV8"/>
<evidence type="ECO:0000259" key="6">
    <source>
        <dbReference type="SMART" id="SM00892"/>
    </source>
</evidence>
<feature type="binding site" evidence="3">
    <location>
        <position position="207"/>
    </location>
    <ligand>
        <name>Mg(2+)</name>
        <dbReference type="ChEBI" id="CHEBI:18420"/>
        <note>catalytic</note>
    </ligand>
</feature>
<proteinExistence type="inferred from homology"/>
<dbReference type="SUPFAM" id="SSF54060">
    <property type="entry name" value="His-Me finger endonucleases"/>
    <property type="match status" value="1"/>
</dbReference>
<comment type="similarity">
    <text evidence="1">Belongs to the DNA/RNA non-specific endonuclease family.</text>
</comment>
<dbReference type="STRING" id="46731.A0A3M6USV8"/>
<dbReference type="Gene3D" id="6.10.250.1250">
    <property type="match status" value="1"/>
</dbReference>
<evidence type="ECO:0000313" key="7">
    <source>
        <dbReference type="EMBL" id="RMX56664.1"/>
    </source>
</evidence>
<feature type="coiled-coil region" evidence="4">
    <location>
        <begin position="375"/>
        <end position="405"/>
    </location>
</feature>
<accession>A0A3M6USV8</accession>
<dbReference type="GO" id="GO:0000014">
    <property type="term" value="F:single-stranded DNA endodeoxyribonuclease activity"/>
    <property type="evidence" value="ECO:0007669"/>
    <property type="project" value="TreeGrafter"/>
</dbReference>
<dbReference type="SMART" id="SM00892">
    <property type="entry name" value="Endonuclease_NS"/>
    <property type="match status" value="1"/>
</dbReference>
<dbReference type="InterPro" id="IPR020821">
    <property type="entry name" value="ENPP1-3/EXOG-like_nuc-like"/>
</dbReference>